<accession>A0A645JCK1</accession>
<sequence>MLVTDQVVGLRRPPGVFVALRRIGVASGMEAGGVGKQHRDLRLHPRQGEQLLIFVHQVKQAAQRLPDRRRRRLVRKEAELRLFAVAEEKQPPAAAQHLHEHLKRRVFRTERRKSLLCMGFVRDDRPAAGE</sequence>
<dbReference type="AlphaFoldDB" id="A0A645JCK1"/>
<gene>
    <name evidence="1" type="ORF">SDC9_208791</name>
</gene>
<reference evidence="1" key="1">
    <citation type="submission" date="2019-08" db="EMBL/GenBank/DDBJ databases">
        <authorList>
            <person name="Kucharzyk K."/>
            <person name="Murdoch R.W."/>
            <person name="Higgins S."/>
            <person name="Loffler F."/>
        </authorList>
    </citation>
    <scope>NUCLEOTIDE SEQUENCE</scope>
</reference>
<comment type="caution">
    <text evidence="1">The sequence shown here is derived from an EMBL/GenBank/DDBJ whole genome shotgun (WGS) entry which is preliminary data.</text>
</comment>
<organism evidence="1">
    <name type="scientific">bioreactor metagenome</name>
    <dbReference type="NCBI Taxonomy" id="1076179"/>
    <lineage>
        <taxon>unclassified sequences</taxon>
        <taxon>metagenomes</taxon>
        <taxon>ecological metagenomes</taxon>
    </lineage>
</organism>
<protein>
    <submittedName>
        <fullName evidence="1">Uncharacterized protein</fullName>
    </submittedName>
</protein>
<proteinExistence type="predicted"/>
<evidence type="ECO:0000313" key="1">
    <source>
        <dbReference type="EMBL" id="MPN61057.1"/>
    </source>
</evidence>
<dbReference type="EMBL" id="VSSQ01137144">
    <property type="protein sequence ID" value="MPN61057.1"/>
    <property type="molecule type" value="Genomic_DNA"/>
</dbReference>
<name>A0A645JCK1_9ZZZZ</name>